<dbReference type="AlphaFoldDB" id="A0A0K0DF16"/>
<evidence type="ECO:0000256" key="1">
    <source>
        <dbReference type="SAM" id="MobiDB-lite"/>
    </source>
</evidence>
<name>A0A0K0DF16_ANGCA</name>
<keyword evidence="2" id="KW-1185">Reference proteome</keyword>
<protein>
    <submittedName>
        <fullName evidence="3">Uncharacterized protein</fullName>
    </submittedName>
</protein>
<reference evidence="2" key="1">
    <citation type="submission" date="2012-09" db="EMBL/GenBank/DDBJ databases">
        <authorList>
            <person name="Martin A.A."/>
        </authorList>
    </citation>
    <scope>NUCLEOTIDE SEQUENCE</scope>
</reference>
<reference evidence="3" key="2">
    <citation type="submission" date="2017-02" db="UniProtKB">
        <authorList>
            <consortium name="WormBaseParasite"/>
        </authorList>
    </citation>
    <scope>IDENTIFICATION</scope>
</reference>
<evidence type="ECO:0000313" key="2">
    <source>
        <dbReference type="Proteomes" id="UP000035642"/>
    </source>
</evidence>
<organism evidence="2 3">
    <name type="scientific">Angiostrongylus cantonensis</name>
    <name type="common">Rat lungworm</name>
    <dbReference type="NCBI Taxonomy" id="6313"/>
    <lineage>
        <taxon>Eukaryota</taxon>
        <taxon>Metazoa</taxon>
        <taxon>Ecdysozoa</taxon>
        <taxon>Nematoda</taxon>
        <taxon>Chromadorea</taxon>
        <taxon>Rhabditida</taxon>
        <taxon>Rhabditina</taxon>
        <taxon>Rhabditomorpha</taxon>
        <taxon>Strongyloidea</taxon>
        <taxon>Metastrongylidae</taxon>
        <taxon>Angiostrongylus</taxon>
    </lineage>
</organism>
<dbReference type="Proteomes" id="UP000035642">
    <property type="component" value="Unassembled WGS sequence"/>
</dbReference>
<accession>A0A0K0DF16</accession>
<proteinExistence type="predicted"/>
<dbReference type="WBParaSite" id="ACAC_0000951301-mRNA-1">
    <property type="protein sequence ID" value="ACAC_0000951301-mRNA-1"/>
    <property type="gene ID" value="ACAC_0000951301"/>
</dbReference>
<feature type="region of interest" description="Disordered" evidence="1">
    <location>
        <begin position="51"/>
        <end position="87"/>
    </location>
</feature>
<feature type="compositionally biased region" description="Basic and acidic residues" evidence="1">
    <location>
        <begin position="64"/>
        <end position="75"/>
    </location>
</feature>
<evidence type="ECO:0000313" key="3">
    <source>
        <dbReference type="WBParaSite" id="ACAC_0000951301-mRNA-1"/>
    </source>
</evidence>
<sequence>MTVVNAMSTTGCRSRPASHCIRRRRRKAVARAVIDSGAERHRAFLGFILDQPASRRRSTPADGNKSKPVEFERSRIVHSLLPNQSRN</sequence>